<keyword evidence="3" id="KW-1185">Reference proteome</keyword>
<evidence type="ECO:0000259" key="1">
    <source>
        <dbReference type="SMART" id="SM01007"/>
    </source>
</evidence>
<dbReference type="InterPro" id="IPR001303">
    <property type="entry name" value="Aldolase_II/adducin_N"/>
</dbReference>
<comment type="caution">
    <text evidence="2">The sequence shown here is derived from an EMBL/GenBank/DDBJ whole genome shotgun (WGS) entry which is preliminary data.</text>
</comment>
<sequence>MKELEILVAMSKYAGERFDLIQAGGGNSSVKMEDGTMAIKASGYLLSDMDSQRGYSIVNNEKVCEILSREELLIEPTKKSREELSNKMLQTTILTPEARPSIETFLHALLSKYTLHTHPVTVNAITCLSNWKELLIEIFGIEIALVDYETPGVELALCLKKEFEKFIQKHGHKPKIIFLQNHGLIISSDRYEDIKELTDDVTTRLEKILEMDLQRYYLTNKISNFINKVRGDHLISYISDDRQLSALLDKNPELIKYTPYFPDGLVFLGYQPLVITDNSASQVIKQYFETYQDHPKVIVYENEVFLVASNVKKAREMEDVLKLHLMAIQYAPGKIQVLPLEELKYLGNWEAEKFRQKL</sequence>
<dbReference type="RefSeq" id="WP_171691029.1">
    <property type="nucleotide sequence ID" value="NZ_WHOC01000094.1"/>
</dbReference>
<reference evidence="2 3" key="1">
    <citation type="submission" date="2019-10" db="EMBL/GenBank/DDBJ databases">
        <title>Description of Paenibacillus choica sp. nov.</title>
        <authorList>
            <person name="Carlier A."/>
            <person name="Qi S."/>
        </authorList>
    </citation>
    <scope>NUCLEOTIDE SEQUENCE [LARGE SCALE GENOMIC DNA]</scope>
    <source>
        <strain evidence="2 3">LMG 31460</strain>
    </source>
</reference>
<dbReference type="Gene3D" id="3.40.225.10">
    <property type="entry name" value="Class II aldolase/adducin N-terminal domain"/>
    <property type="match status" value="1"/>
</dbReference>
<dbReference type="EMBL" id="WHOC01000094">
    <property type="protein sequence ID" value="NOU87916.1"/>
    <property type="molecule type" value="Genomic_DNA"/>
</dbReference>
<dbReference type="InterPro" id="IPR036409">
    <property type="entry name" value="Aldolase_II/adducin_N_sf"/>
</dbReference>
<protein>
    <recommendedName>
        <fullName evidence="1">Class II aldolase/adducin N-terminal domain-containing protein</fullName>
    </recommendedName>
</protein>
<accession>A0ABX1Z7J6</accession>
<dbReference type="Pfam" id="PF00596">
    <property type="entry name" value="Aldolase_II"/>
    <property type="match status" value="1"/>
</dbReference>
<proteinExistence type="predicted"/>
<name>A0ABX1Z7J6_9BACL</name>
<dbReference type="SUPFAM" id="SSF53639">
    <property type="entry name" value="AraD/HMP-PK domain-like"/>
    <property type="match status" value="1"/>
</dbReference>
<feature type="domain" description="Class II aldolase/adducin N-terminal" evidence="1">
    <location>
        <begin position="6"/>
        <end position="213"/>
    </location>
</feature>
<dbReference type="Proteomes" id="UP000658690">
    <property type="component" value="Unassembled WGS sequence"/>
</dbReference>
<evidence type="ECO:0000313" key="3">
    <source>
        <dbReference type="Proteomes" id="UP000658690"/>
    </source>
</evidence>
<organism evidence="2 3">
    <name type="scientific">Paenibacillus germinis</name>
    <dbReference type="NCBI Taxonomy" id="2654979"/>
    <lineage>
        <taxon>Bacteria</taxon>
        <taxon>Bacillati</taxon>
        <taxon>Bacillota</taxon>
        <taxon>Bacilli</taxon>
        <taxon>Bacillales</taxon>
        <taxon>Paenibacillaceae</taxon>
        <taxon>Paenibacillus</taxon>
    </lineage>
</organism>
<dbReference type="SMART" id="SM01007">
    <property type="entry name" value="Aldolase_II"/>
    <property type="match status" value="1"/>
</dbReference>
<evidence type="ECO:0000313" key="2">
    <source>
        <dbReference type="EMBL" id="NOU87916.1"/>
    </source>
</evidence>
<gene>
    <name evidence="2" type="ORF">GC102_19400</name>
</gene>